<dbReference type="Gene3D" id="3.10.580.10">
    <property type="entry name" value="CBS-domain"/>
    <property type="match status" value="1"/>
</dbReference>
<dbReference type="InterPro" id="IPR043128">
    <property type="entry name" value="Rev_trsase/Diguanyl_cyclase"/>
</dbReference>
<gene>
    <name evidence="3" type="ORF">V6E02_10985</name>
</gene>
<dbReference type="CDD" id="cd01949">
    <property type="entry name" value="GGDEF"/>
    <property type="match status" value="1"/>
</dbReference>
<dbReference type="PROSITE" id="PS50883">
    <property type="entry name" value="EAL"/>
    <property type="match status" value="1"/>
</dbReference>
<name>A0ABV0EGH3_9BURK</name>
<evidence type="ECO:0000313" key="4">
    <source>
        <dbReference type="Proteomes" id="UP001482231"/>
    </source>
</evidence>
<dbReference type="SMART" id="SM00052">
    <property type="entry name" value="EAL"/>
    <property type="match status" value="1"/>
</dbReference>
<dbReference type="Pfam" id="PF00990">
    <property type="entry name" value="GGDEF"/>
    <property type="match status" value="1"/>
</dbReference>
<dbReference type="InterPro" id="IPR001633">
    <property type="entry name" value="EAL_dom"/>
</dbReference>
<reference evidence="3 4" key="1">
    <citation type="submission" date="2024-02" db="EMBL/GenBank/DDBJ databases">
        <title>New thermophilic sulfur-oxidizing bacteria from a hot springs of the Uzon caldera (Kamchatka, Russia).</title>
        <authorList>
            <person name="Dukat A.M."/>
            <person name="Elcheninov A.G."/>
            <person name="Frolov E.N."/>
        </authorList>
    </citation>
    <scope>NUCLEOTIDE SEQUENCE [LARGE SCALE GENOMIC DNA]</scope>
    <source>
        <strain evidence="3 4">AK1</strain>
    </source>
</reference>
<dbReference type="InterPro" id="IPR000160">
    <property type="entry name" value="GGDEF_dom"/>
</dbReference>
<dbReference type="PANTHER" id="PTHR33121">
    <property type="entry name" value="CYCLIC DI-GMP PHOSPHODIESTERASE PDEF"/>
    <property type="match status" value="1"/>
</dbReference>
<dbReference type="SUPFAM" id="SSF54631">
    <property type="entry name" value="CBS-domain pair"/>
    <property type="match status" value="1"/>
</dbReference>
<dbReference type="InterPro" id="IPR050706">
    <property type="entry name" value="Cyclic-di-GMP_PDE-like"/>
</dbReference>
<evidence type="ECO:0000313" key="3">
    <source>
        <dbReference type="EMBL" id="MEO1767736.1"/>
    </source>
</evidence>
<dbReference type="PANTHER" id="PTHR33121:SF76">
    <property type="entry name" value="SIGNALING PROTEIN"/>
    <property type="match status" value="1"/>
</dbReference>
<comment type="caution">
    <text evidence="3">The sequence shown here is derived from an EMBL/GenBank/DDBJ whole genome shotgun (WGS) entry which is preliminary data.</text>
</comment>
<dbReference type="CDD" id="cd04598">
    <property type="entry name" value="CBS_pair_GGDEF_EAL"/>
    <property type="match status" value="1"/>
</dbReference>
<dbReference type="PROSITE" id="PS50887">
    <property type="entry name" value="GGDEF"/>
    <property type="match status" value="1"/>
</dbReference>
<evidence type="ECO:0000259" key="2">
    <source>
        <dbReference type="PROSITE" id="PS50887"/>
    </source>
</evidence>
<dbReference type="NCBIfam" id="TIGR00254">
    <property type="entry name" value="GGDEF"/>
    <property type="match status" value="1"/>
</dbReference>
<feature type="domain" description="EAL" evidence="1">
    <location>
        <begin position="18"/>
        <end position="268"/>
    </location>
</feature>
<dbReference type="SUPFAM" id="SSF55073">
    <property type="entry name" value="Nucleotide cyclase"/>
    <property type="match status" value="1"/>
</dbReference>
<dbReference type="Pfam" id="PF00563">
    <property type="entry name" value="EAL"/>
    <property type="match status" value="1"/>
</dbReference>
<dbReference type="SUPFAM" id="SSF141868">
    <property type="entry name" value="EAL domain-like"/>
    <property type="match status" value="1"/>
</dbReference>
<dbReference type="InterPro" id="IPR029787">
    <property type="entry name" value="Nucleotide_cyclase"/>
</dbReference>
<sequence>MRYQTELASRAPLPAATDDASLRILREILAHERLSAVFQPIIDLGSGAIQGFEGLIRGPSNTPLQSPLALFGVAQRHGLNLELERVCRKVVIASFAAQDLPGRLFLNVDPECLLSPGFTRGETLRLLEAVDLSPDRIIIELTEHRPTLDYGVLRAATDHYREMGFTIAIDDLGEGFSGLRLWSELRPAFVKVDRHFVEGVNRDPVKLKFLESIQRIAEHAQSTVIAEGIETEAELLTVRELGIALGQGYVIARPTATPAATVPPDVTRMLVKPTSSAVRPNGPLLRATVGSLLLEAPAVSPATPSCEVQRLFTMHRDLPALPVVENEIPIGLINRYRFLELASQRFFFELHGRKPCRNLMDTQPLVVDRQMSIQELSHLVVTSDRRYLADGFIITEQGRYAGIGTGHDLVHRITELQITAARYANPLTLLPGNVPISEHTNRLLQSQIPFTIAYADLNAFKAFNDRYGYRQGDEVIQALARLLGKHSNPDKDFIGHIGGDDFIVLFQSSDWERRCHAVVAEFVQEVAPLLRAEDLANGGYVMEDRQGRPVFHPLVSVAIGCVEVVPGVFHTEHELADVAAEAKRAAKRAPDGVFVNRRRYTPRTPPPECDSET</sequence>
<dbReference type="InterPro" id="IPR035919">
    <property type="entry name" value="EAL_sf"/>
</dbReference>
<dbReference type="Proteomes" id="UP001482231">
    <property type="component" value="Unassembled WGS sequence"/>
</dbReference>
<evidence type="ECO:0000259" key="1">
    <source>
        <dbReference type="PROSITE" id="PS50883"/>
    </source>
</evidence>
<organism evidence="3 4">
    <name type="scientific">Thiobacter aerophilum</name>
    <dbReference type="NCBI Taxonomy" id="3121275"/>
    <lineage>
        <taxon>Bacteria</taxon>
        <taxon>Pseudomonadati</taxon>
        <taxon>Pseudomonadota</taxon>
        <taxon>Betaproteobacteria</taxon>
        <taxon>Burkholderiales</taxon>
        <taxon>Thiobacteraceae</taxon>
        <taxon>Thiobacter</taxon>
    </lineage>
</organism>
<dbReference type="SMART" id="SM00267">
    <property type="entry name" value="GGDEF"/>
    <property type="match status" value="1"/>
</dbReference>
<accession>A0ABV0EGH3</accession>
<dbReference type="CDD" id="cd01948">
    <property type="entry name" value="EAL"/>
    <property type="match status" value="1"/>
</dbReference>
<feature type="domain" description="GGDEF" evidence="2">
    <location>
        <begin position="448"/>
        <end position="599"/>
    </location>
</feature>
<keyword evidence="4" id="KW-1185">Reference proteome</keyword>
<dbReference type="InterPro" id="IPR046342">
    <property type="entry name" value="CBS_dom_sf"/>
</dbReference>
<dbReference type="Gene3D" id="3.30.70.270">
    <property type="match status" value="1"/>
</dbReference>
<dbReference type="Gene3D" id="3.20.20.450">
    <property type="entry name" value="EAL domain"/>
    <property type="match status" value="1"/>
</dbReference>
<proteinExistence type="predicted"/>
<protein>
    <submittedName>
        <fullName evidence="3">GGDEF domain-containing protein</fullName>
    </submittedName>
</protein>
<dbReference type="EMBL" id="JBAJEX010000010">
    <property type="protein sequence ID" value="MEO1767736.1"/>
    <property type="molecule type" value="Genomic_DNA"/>
</dbReference>
<dbReference type="RefSeq" id="WP_347308847.1">
    <property type="nucleotide sequence ID" value="NZ_JBAJEX010000010.1"/>
</dbReference>